<dbReference type="PANTHER" id="PTHR43700">
    <property type="entry name" value="PHOSPHORIBOSYLAMINOIMIDAZOLE-SUCCINOCARBOXAMIDE SYNTHASE"/>
    <property type="match status" value="1"/>
</dbReference>
<dbReference type="HAMAP" id="MF_00137">
    <property type="entry name" value="SAICAR_synth"/>
    <property type="match status" value="1"/>
</dbReference>
<dbReference type="UniPathway" id="UPA00074">
    <property type="reaction ID" value="UER00131"/>
</dbReference>
<dbReference type="EC" id="6.3.2.6" evidence="3 11"/>
<dbReference type="NCBIfam" id="NF010568">
    <property type="entry name" value="PRK13961.1"/>
    <property type="match status" value="1"/>
</dbReference>
<gene>
    <name evidence="11" type="primary">purC</name>
    <name evidence="13" type="ORF">EIM92_23250</name>
</gene>
<dbReference type="PANTHER" id="PTHR43700:SF1">
    <property type="entry name" value="PHOSPHORIBOSYLAMINOIMIDAZOLE-SUCCINOCARBOXAMIDE SYNTHASE"/>
    <property type="match status" value="1"/>
</dbReference>
<dbReference type="Gene3D" id="3.30.470.20">
    <property type="entry name" value="ATP-grasp fold, B domain"/>
    <property type="match status" value="1"/>
</dbReference>
<evidence type="ECO:0000256" key="3">
    <source>
        <dbReference type="ARBA" id="ARBA00012217"/>
    </source>
</evidence>
<dbReference type="GO" id="GO:0005524">
    <property type="term" value="F:ATP binding"/>
    <property type="evidence" value="ECO:0007669"/>
    <property type="project" value="UniProtKB-KW"/>
</dbReference>
<comment type="pathway">
    <text evidence="1 11">Purine metabolism; IMP biosynthesis via de novo pathway; 5-amino-1-(5-phospho-D-ribosyl)imidazole-4-carboxamide from 5-amino-1-(5-phospho-D-ribosyl)imidazole-4-carboxylate: step 1/2.</text>
</comment>
<reference evidence="13 14" key="1">
    <citation type="submission" date="2018-11" db="EMBL/GenBank/DDBJ databases">
        <title>Genome sequencing of Paenibacillus lentus DSM25539(T).</title>
        <authorList>
            <person name="Kook J.-K."/>
            <person name="Park S.-N."/>
            <person name="Lim Y.K."/>
        </authorList>
    </citation>
    <scope>NUCLEOTIDE SEQUENCE [LARGE SCALE GENOMIC DNA]</scope>
    <source>
        <strain evidence="13 14">DSM 25539</strain>
    </source>
</reference>
<dbReference type="Pfam" id="PF01259">
    <property type="entry name" value="SAICAR_synt"/>
    <property type="match status" value="1"/>
</dbReference>
<dbReference type="Gene3D" id="3.30.200.20">
    <property type="entry name" value="Phosphorylase Kinase, domain 1"/>
    <property type="match status" value="1"/>
</dbReference>
<evidence type="ECO:0000256" key="6">
    <source>
        <dbReference type="ARBA" id="ARBA00022741"/>
    </source>
</evidence>
<evidence type="ECO:0000256" key="10">
    <source>
        <dbReference type="ARBA" id="ARBA00048475"/>
    </source>
</evidence>
<dbReference type="AlphaFoldDB" id="A0A3S8S0R8"/>
<keyword evidence="14" id="KW-1185">Reference proteome</keyword>
<dbReference type="KEGG" id="plen:EIM92_23250"/>
<dbReference type="CDD" id="cd01414">
    <property type="entry name" value="SAICAR_synt_Sc"/>
    <property type="match status" value="1"/>
</dbReference>
<dbReference type="InterPro" id="IPR028923">
    <property type="entry name" value="SAICAR_synt/ADE2_N"/>
</dbReference>
<dbReference type="Proteomes" id="UP000273145">
    <property type="component" value="Chromosome"/>
</dbReference>
<evidence type="ECO:0000313" key="13">
    <source>
        <dbReference type="EMBL" id="AZK48738.1"/>
    </source>
</evidence>
<evidence type="ECO:0000256" key="8">
    <source>
        <dbReference type="ARBA" id="ARBA00022840"/>
    </source>
</evidence>
<dbReference type="GO" id="GO:0006189">
    <property type="term" value="P:'de novo' IMP biosynthetic process"/>
    <property type="evidence" value="ECO:0007669"/>
    <property type="project" value="UniProtKB-UniRule"/>
</dbReference>
<protein>
    <recommendedName>
        <fullName evidence="4 11">Phosphoribosylaminoimidazole-succinocarboxamide synthase</fullName>
        <ecNumber evidence="3 11">6.3.2.6</ecNumber>
    </recommendedName>
    <alternativeName>
        <fullName evidence="9 11">SAICAR synthetase</fullName>
    </alternativeName>
</protein>
<evidence type="ECO:0000256" key="5">
    <source>
        <dbReference type="ARBA" id="ARBA00022598"/>
    </source>
</evidence>
<dbReference type="InterPro" id="IPR018236">
    <property type="entry name" value="SAICAR_synthetase_CS"/>
</dbReference>
<name>A0A3S8S0R8_9BACL</name>
<comment type="catalytic activity">
    <reaction evidence="10 11">
        <text>5-amino-1-(5-phospho-D-ribosyl)imidazole-4-carboxylate + L-aspartate + ATP = (2S)-2-[5-amino-1-(5-phospho-beta-D-ribosyl)imidazole-4-carboxamido]succinate + ADP + phosphate + 2 H(+)</text>
        <dbReference type="Rhea" id="RHEA:22628"/>
        <dbReference type="ChEBI" id="CHEBI:15378"/>
        <dbReference type="ChEBI" id="CHEBI:29991"/>
        <dbReference type="ChEBI" id="CHEBI:30616"/>
        <dbReference type="ChEBI" id="CHEBI:43474"/>
        <dbReference type="ChEBI" id="CHEBI:58443"/>
        <dbReference type="ChEBI" id="CHEBI:77657"/>
        <dbReference type="ChEBI" id="CHEBI:456216"/>
        <dbReference type="EC" id="6.3.2.6"/>
    </reaction>
</comment>
<dbReference type="GO" id="GO:0004639">
    <property type="term" value="F:phosphoribosylaminoimidazolesuccinocarboxamide synthase activity"/>
    <property type="evidence" value="ECO:0007669"/>
    <property type="project" value="UniProtKB-UniRule"/>
</dbReference>
<comment type="similarity">
    <text evidence="2 11">Belongs to the SAICAR synthetase family.</text>
</comment>
<evidence type="ECO:0000256" key="1">
    <source>
        <dbReference type="ARBA" id="ARBA00004672"/>
    </source>
</evidence>
<evidence type="ECO:0000313" key="14">
    <source>
        <dbReference type="Proteomes" id="UP000273145"/>
    </source>
</evidence>
<sequence>MESQAISTATVLVNAPLLYKGKVRELYDWGEHYLIVVTDRISAFDYVLEPAVPDKGSVLNRLSAHWFSLTGDLINNHVVHADLDLLGDMVKPEYKHLLQDRIMVARRADRIPVECVVRGYVTGGGWRQYVKTGEINGKKLPAGLRKNARLPEPIFTPSAKNDVGHDEDISFERMTELVGTELAEQLCTRSIELYEFARQYCDQRGIILADCKLEFGLVEGELILIDEIFTPDAARFWAKENYVLDMDIESMDKEPVRTYLAGSGWDKNSKPSPLPPSIVEETARRYREIFYRLTGQRLTEDY</sequence>
<accession>A0A3S8S0R8</accession>
<keyword evidence="8 11" id="KW-0067">ATP-binding</keyword>
<evidence type="ECO:0000256" key="2">
    <source>
        <dbReference type="ARBA" id="ARBA00010190"/>
    </source>
</evidence>
<evidence type="ECO:0000259" key="12">
    <source>
        <dbReference type="Pfam" id="PF01259"/>
    </source>
</evidence>
<dbReference type="InterPro" id="IPR001636">
    <property type="entry name" value="SAICAR_synth"/>
</dbReference>
<dbReference type="NCBIfam" id="TIGR00081">
    <property type="entry name" value="purC"/>
    <property type="match status" value="1"/>
</dbReference>
<feature type="domain" description="SAICAR synthetase/ADE2 N-terminal" evidence="12">
    <location>
        <begin position="17"/>
        <end position="270"/>
    </location>
</feature>
<dbReference type="PROSITE" id="PS01058">
    <property type="entry name" value="SAICAR_SYNTHETASE_2"/>
    <property type="match status" value="1"/>
</dbReference>
<proteinExistence type="inferred from homology"/>
<keyword evidence="5 11" id="KW-0436">Ligase</keyword>
<keyword evidence="6 11" id="KW-0547">Nucleotide-binding</keyword>
<evidence type="ECO:0000256" key="7">
    <source>
        <dbReference type="ARBA" id="ARBA00022755"/>
    </source>
</evidence>
<evidence type="ECO:0000256" key="4">
    <source>
        <dbReference type="ARBA" id="ARBA00016460"/>
    </source>
</evidence>
<evidence type="ECO:0000256" key="9">
    <source>
        <dbReference type="ARBA" id="ARBA00030409"/>
    </source>
</evidence>
<dbReference type="SUPFAM" id="SSF56104">
    <property type="entry name" value="SAICAR synthase-like"/>
    <property type="match status" value="1"/>
</dbReference>
<keyword evidence="7 11" id="KW-0658">Purine biosynthesis</keyword>
<evidence type="ECO:0000256" key="11">
    <source>
        <dbReference type="HAMAP-Rule" id="MF_00137"/>
    </source>
</evidence>
<dbReference type="EMBL" id="CP034248">
    <property type="protein sequence ID" value="AZK48738.1"/>
    <property type="molecule type" value="Genomic_DNA"/>
</dbReference>
<dbReference type="RefSeq" id="WP_125084885.1">
    <property type="nucleotide sequence ID" value="NZ_CP034248.1"/>
</dbReference>
<dbReference type="OrthoDB" id="9801549at2"/>
<organism evidence="13 14">
    <name type="scientific">Paenibacillus lentus</name>
    <dbReference type="NCBI Taxonomy" id="1338368"/>
    <lineage>
        <taxon>Bacteria</taxon>
        <taxon>Bacillati</taxon>
        <taxon>Bacillota</taxon>
        <taxon>Bacilli</taxon>
        <taxon>Bacillales</taxon>
        <taxon>Paenibacillaceae</taxon>
        <taxon>Paenibacillus</taxon>
    </lineage>
</organism>
<dbReference type="GO" id="GO:0005737">
    <property type="term" value="C:cytoplasm"/>
    <property type="evidence" value="ECO:0007669"/>
    <property type="project" value="TreeGrafter"/>
</dbReference>